<evidence type="ECO:0000313" key="1">
    <source>
        <dbReference type="EMBL" id="GAG27344.1"/>
    </source>
</evidence>
<proteinExistence type="predicted"/>
<comment type="caution">
    <text evidence="1">The sequence shown here is derived from an EMBL/GenBank/DDBJ whole genome shotgun (WGS) entry which is preliminary data.</text>
</comment>
<organism evidence="1">
    <name type="scientific">marine sediment metagenome</name>
    <dbReference type="NCBI Taxonomy" id="412755"/>
    <lineage>
        <taxon>unclassified sequences</taxon>
        <taxon>metagenomes</taxon>
        <taxon>ecological metagenomes</taxon>
    </lineage>
</organism>
<protein>
    <submittedName>
        <fullName evidence="1">Uncharacterized protein</fullName>
    </submittedName>
</protein>
<gene>
    <name evidence="1" type="ORF">S01H1_50177</name>
</gene>
<sequence length="73" mass="8117">MPNGQFSESLQVPIHPVAPANFLKTKTPTKQIIEYFYTIADKLYNNHLPVHLYGHPCNLAPIASSISNLVEAI</sequence>
<dbReference type="AlphaFoldDB" id="X0W8Q4"/>
<feature type="non-terminal residue" evidence="1">
    <location>
        <position position="73"/>
    </location>
</feature>
<name>X0W8Q4_9ZZZZ</name>
<accession>X0W8Q4</accession>
<dbReference type="EMBL" id="BARS01032321">
    <property type="protein sequence ID" value="GAG27344.1"/>
    <property type="molecule type" value="Genomic_DNA"/>
</dbReference>
<reference evidence="1" key="1">
    <citation type="journal article" date="2014" name="Front. Microbiol.">
        <title>High frequency of phylogenetically diverse reductive dehalogenase-homologous genes in deep subseafloor sedimentary metagenomes.</title>
        <authorList>
            <person name="Kawai M."/>
            <person name="Futagami T."/>
            <person name="Toyoda A."/>
            <person name="Takaki Y."/>
            <person name="Nishi S."/>
            <person name="Hori S."/>
            <person name="Arai W."/>
            <person name="Tsubouchi T."/>
            <person name="Morono Y."/>
            <person name="Uchiyama I."/>
            <person name="Ito T."/>
            <person name="Fujiyama A."/>
            <person name="Inagaki F."/>
            <person name="Takami H."/>
        </authorList>
    </citation>
    <scope>NUCLEOTIDE SEQUENCE</scope>
    <source>
        <strain evidence="1">Expedition CK06-06</strain>
    </source>
</reference>